<reference evidence="9" key="1">
    <citation type="submission" date="2016-03" db="EMBL/GenBank/DDBJ databases">
        <title>Mechanisms controlling the formation of the plant cell surface in tip-growing cells are functionally conserved among land plants.</title>
        <authorList>
            <person name="Honkanen S."/>
            <person name="Jones V.A."/>
            <person name="Morieri G."/>
            <person name="Champion C."/>
            <person name="Hetherington A.J."/>
            <person name="Kelly S."/>
            <person name="Saint-Marcoux D."/>
            <person name="Proust H."/>
            <person name="Prescott H."/>
            <person name="Dolan L."/>
        </authorList>
    </citation>
    <scope>NUCLEOTIDE SEQUENCE [LARGE SCALE GENOMIC DNA]</scope>
    <source>
        <tissue evidence="9">Whole gametophyte</tissue>
    </source>
</reference>
<dbReference type="GO" id="GO:0022857">
    <property type="term" value="F:transmembrane transporter activity"/>
    <property type="evidence" value="ECO:0007669"/>
    <property type="project" value="InterPro"/>
</dbReference>
<feature type="domain" description="EamA" evidence="8">
    <location>
        <begin position="211"/>
        <end position="349"/>
    </location>
</feature>
<comment type="similarity">
    <text evidence="2">Belongs to the drug/metabolite transporter (DMT) superfamily. Plant drug/metabolite exporter (P-DME) (TC 2.A.7.4) family.</text>
</comment>
<evidence type="ECO:0000259" key="8">
    <source>
        <dbReference type="Pfam" id="PF00892"/>
    </source>
</evidence>
<accession>A0A176WR10</accession>
<keyword evidence="3 7" id="KW-0812">Transmembrane</keyword>
<dbReference type="EMBL" id="LVLJ01000294">
    <property type="protein sequence ID" value="OAE34963.1"/>
    <property type="molecule type" value="Genomic_DNA"/>
</dbReference>
<evidence type="ECO:0000256" key="3">
    <source>
        <dbReference type="ARBA" id="ARBA00022692"/>
    </source>
</evidence>
<evidence type="ECO:0000256" key="6">
    <source>
        <dbReference type="SAM" id="MobiDB-lite"/>
    </source>
</evidence>
<feature type="transmembrane region" description="Helical" evidence="7">
    <location>
        <begin position="113"/>
        <end position="133"/>
    </location>
</feature>
<evidence type="ECO:0000256" key="5">
    <source>
        <dbReference type="ARBA" id="ARBA00023136"/>
    </source>
</evidence>
<dbReference type="InterPro" id="IPR000620">
    <property type="entry name" value="EamA_dom"/>
</dbReference>
<feature type="transmembrane region" description="Helical" evidence="7">
    <location>
        <begin position="145"/>
        <end position="165"/>
    </location>
</feature>
<keyword evidence="5 7" id="KW-0472">Membrane</keyword>
<feature type="compositionally biased region" description="Basic and acidic residues" evidence="6">
    <location>
        <begin position="443"/>
        <end position="460"/>
    </location>
</feature>
<feature type="transmembrane region" description="Helical" evidence="7">
    <location>
        <begin position="241"/>
        <end position="263"/>
    </location>
</feature>
<protein>
    <recommendedName>
        <fullName evidence="8">EamA domain-containing protein</fullName>
    </recommendedName>
</protein>
<feature type="transmembrane region" description="Helical" evidence="7">
    <location>
        <begin position="331"/>
        <end position="351"/>
    </location>
</feature>
<evidence type="ECO:0000256" key="7">
    <source>
        <dbReference type="SAM" id="Phobius"/>
    </source>
</evidence>
<feature type="transmembrane region" description="Helical" evidence="7">
    <location>
        <begin position="269"/>
        <end position="293"/>
    </location>
</feature>
<evidence type="ECO:0000313" key="10">
    <source>
        <dbReference type="Proteomes" id="UP000077202"/>
    </source>
</evidence>
<feature type="transmembrane region" description="Helical" evidence="7">
    <location>
        <begin position="84"/>
        <end position="107"/>
    </location>
</feature>
<keyword evidence="10" id="KW-1185">Reference proteome</keyword>
<evidence type="ECO:0000256" key="1">
    <source>
        <dbReference type="ARBA" id="ARBA00004141"/>
    </source>
</evidence>
<comment type="caution">
    <text evidence="9">The sequence shown here is derived from an EMBL/GenBank/DDBJ whole genome shotgun (WGS) entry which is preliminary data.</text>
</comment>
<dbReference type="Proteomes" id="UP000077202">
    <property type="component" value="Unassembled WGS sequence"/>
</dbReference>
<dbReference type="PANTHER" id="PTHR31218">
    <property type="entry name" value="WAT1-RELATED PROTEIN"/>
    <property type="match status" value="1"/>
</dbReference>
<dbReference type="InterPro" id="IPR037185">
    <property type="entry name" value="EmrE-like"/>
</dbReference>
<evidence type="ECO:0000256" key="4">
    <source>
        <dbReference type="ARBA" id="ARBA00022989"/>
    </source>
</evidence>
<feature type="transmembrane region" description="Helical" evidence="7">
    <location>
        <begin position="51"/>
        <end position="72"/>
    </location>
</feature>
<feature type="domain" description="EamA" evidence="8">
    <location>
        <begin position="24"/>
        <end position="158"/>
    </location>
</feature>
<dbReference type="AlphaFoldDB" id="A0A176WR10"/>
<evidence type="ECO:0000313" key="9">
    <source>
        <dbReference type="EMBL" id="OAE34963.1"/>
    </source>
</evidence>
<keyword evidence="4 7" id="KW-1133">Transmembrane helix</keyword>
<dbReference type="SUPFAM" id="SSF103481">
    <property type="entry name" value="Multidrug resistance efflux transporter EmrE"/>
    <property type="match status" value="2"/>
</dbReference>
<dbReference type="InterPro" id="IPR030184">
    <property type="entry name" value="WAT1-related"/>
</dbReference>
<organism evidence="9 10">
    <name type="scientific">Marchantia polymorpha subsp. ruderalis</name>
    <dbReference type="NCBI Taxonomy" id="1480154"/>
    <lineage>
        <taxon>Eukaryota</taxon>
        <taxon>Viridiplantae</taxon>
        <taxon>Streptophyta</taxon>
        <taxon>Embryophyta</taxon>
        <taxon>Marchantiophyta</taxon>
        <taxon>Marchantiopsida</taxon>
        <taxon>Marchantiidae</taxon>
        <taxon>Marchantiales</taxon>
        <taxon>Marchantiaceae</taxon>
        <taxon>Marchantia</taxon>
    </lineage>
</organism>
<proteinExistence type="inferred from homology"/>
<feature type="transmembrane region" description="Helical" evidence="7">
    <location>
        <begin position="305"/>
        <end position="325"/>
    </location>
</feature>
<feature type="transmembrane region" description="Helical" evidence="7">
    <location>
        <begin position="20"/>
        <end position="39"/>
    </location>
</feature>
<dbReference type="Pfam" id="PF00892">
    <property type="entry name" value="EamA"/>
    <property type="match status" value="2"/>
</dbReference>
<name>A0A176WR10_MARPO</name>
<gene>
    <name evidence="9" type="ORF">AXG93_593s1190</name>
</gene>
<dbReference type="GO" id="GO:0016020">
    <property type="term" value="C:membrane"/>
    <property type="evidence" value="ECO:0007669"/>
    <property type="project" value="UniProtKB-SubCell"/>
</dbReference>
<evidence type="ECO:0000256" key="2">
    <source>
        <dbReference type="ARBA" id="ARBA00007635"/>
    </source>
</evidence>
<sequence>MAVERGKVGDMWGCLTGESARVQLALLTVQLGYGIYYVLTKSAMSGGVNQFVFAVYRDVIALSLIVPLAYFTEKDKRTPLTLQTSLLIFVLGITGIFLQQTLFLAGLAFTNTAFAAAMQNAIPVFTFLIAVVCKIEVIRFSKPDGLAKVVGILAAVVGSFTMCLYKGTILFGDDPAAGTTQGEQEDVARSSDTDGFLTTLFLGFGIDYWQIGALCLVANCFCMGAYSNLQIPTLRRFPAPISLTALCICVGASALLATGLASVSQASDWVLSSSGNIVSVIYAGAIASGLNFSLQTWANQRGGPVLVAAYIPLQTVFSGFLGLMILDDPLYLGSVIGAALILLGLYLVIWGQSLHRMAQEKELLCTPFSGVLDDTKEPLLKESKSAGTSNHGKRPGASYGVKGRLLISSCINWKAKSSGDLSAVKSRSSRTERVDEESTNPPERQRSGDQLKPRIPRLDSDTPYPYPARVIMTGERTEEAGGMNQNSCASCMIVADINLQNSFFCGSNDERSCVEADMHIELFKNSAAC</sequence>
<comment type="subcellular location">
    <subcellularLocation>
        <location evidence="1">Membrane</location>
        <topology evidence="1">Multi-pass membrane protein</topology>
    </subcellularLocation>
</comment>
<feature type="region of interest" description="Disordered" evidence="6">
    <location>
        <begin position="422"/>
        <end position="465"/>
    </location>
</feature>